<evidence type="ECO:0000313" key="1">
    <source>
        <dbReference type="EMBL" id="SPZ11695.1"/>
    </source>
</evidence>
<dbReference type="Proteomes" id="UP000250443">
    <property type="component" value="Unassembled WGS sequence"/>
</dbReference>
<proteinExistence type="predicted"/>
<dbReference type="EMBL" id="UAUF01000014">
    <property type="protein sequence ID" value="SPZ11695.1"/>
    <property type="molecule type" value="Genomic_DNA"/>
</dbReference>
<name>A0A2X2DHL9_PSELU</name>
<organism evidence="1 2">
    <name type="scientific">Pseudomonas luteola</name>
    <dbReference type="NCBI Taxonomy" id="47886"/>
    <lineage>
        <taxon>Bacteria</taxon>
        <taxon>Pseudomonadati</taxon>
        <taxon>Pseudomonadota</taxon>
        <taxon>Gammaproteobacteria</taxon>
        <taxon>Pseudomonadales</taxon>
        <taxon>Pseudomonadaceae</taxon>
        <taxon>Pseudomonas</taxon>
    </lineage>
</organism>
<accession>A0A2X2DHL9</accession>
<evidence type="ECO:0000313" key="2">
    <source>
        <dbReference type="Proteomes" id="UP000250443"/>
    </source>
</evidence>
<gene>
    <name evidence="1" type="ORF">NCTC11842_03944</name>
</gene>
<reference evidence="1 2" key="1">
    <citation type="submission" date="2018-06" db="EMBL/GenBank/DDBJ databases">
        <authorList>
            <consortium name="Pathogen Informatics"/>
            <person name="Doyle S."/>
        </authorList>
    </citation>
    <scope>NUCLEOTIDE SEQUENCE [LARGE SCALE GENOMIC DNA]</scope>
    <source>
        <strain evidence="1 2">NCTC11842</strain>
    </source>
</reference>
<sequence>MPMCMPLFLLLINTLIKQLLELQVRSPPERQISFPHALHVAKHQKPALCGLFCFLSPFGFEQRFVMRADFGQDDQGGSTEGNGVRARSAELDAGVFTVRPAADRDG</sequence>
<dbReference type="AlphaFoldDB" id="A0A2X2DHL9"/>
<protein>
    <submittedName>
        <fullName evidence="1">Uncharacterized protein</fullName>
    </submittedName>
</protein>